<proteinExistence type="predicted"/>
<gene>
    <name evidence="1" type="ORF">Tci_263723</name>
</gene>
<comment type="caution">
    <text evidence="1">The sequence shown here is derived from an EMBL/GenBank/DDBJ whole genome shotgun (WGS) entry which is preliminary data.</text>
</comment>
<dbReference type="EMBL" id="BKCJ010080210">
    <property type="protein sequence ID" value="GEW91747.1"/>
    <property type="molecule type" value="Genomic_DNA"/>
</dbReference>
<dbReference type="AlphaFoldDB" id="A0A699GZK8"/>
<dbReference type="PANTHER" id="PTHR11626">
    <property type="entry name" value="FARNESYL-DIPHOSPHATE FARNESYLTRANSFERASE"/>
    <property type="match status" value="1"/>
</dbReference>
<dbReference type="InterPro" id="IPR002060">
    <property type="entry name" value="Squ/phyt_synthse"/>
</dbReference>
<dbReference type="GO" id="GO:0045338">
    <property type="term" value="P:farnesyl diphosphate metabolic process"/>
    <property type="evidence" value="ECO:0007669"/>
    <property type="project" value="InterPro"/>
</dbReference>
<dbReference type="InterPro" id="IPR044844">
    <property type="entry name" value="Trans_IPPS_euk-type"/>
</dbReference>
<dbReference type="PANTHER" id="PTHR11626:SF2">
    <property type="entry name" value="SQUALENE SYNTHASE"/>
    <property type="match status" value="1"/>
</dbReference>
<accession>A0A699GZK8</accession>
<dbReference type="Pfam" id="PF00494">
    <property type="entry name" value="SQS_PSY"/>
    <property type="match status" value="1"/>
</dbReference>
<protein>
    <submittedName>
        <fullName evidence="1">Squalene synthase</fullName>
    </submittedName>
</protein>
<sequence length="192" mass="22108">MGAGMATFICKEIETIDDYEEYCHHVAGLIVMGLSRLFHASEAEILFPDSISNYVGLFLQKTSIIIDYLDDINELPKSRMFWPREIWSKYVNNLEDLKYEENSEKAVECLNEMVTNALIHIDDCLNYMSQLRDPAIFDLALCYNNIEVFRCGVKTTLGLRAQVIDRTKTMVDVYGAFYEFSSILKSKEILRG</sequence>
<dbReference type="GO" id="GO:0005789">
    <property type="term" value="C:endoplasmic reticulum membrane"/>
    <property type="evidence" value="ECO:0007669"/>
    <property type="project" value="TreeGrafter"/>
</dbReference>
<organism evidence="1">
    <name type="scientific">Tanacetum cinerariifolium</name>
    <name type="common">Dalmatian daisy</name>
    <name type="synonym">Chrysanthemum cinerariifolium</name>
    <dbReference type="NCBI Taxonomy" id="118510"/>
    <lineage>
        <taxon>Eukaryota</taxon>
        <taxon>Viridiplantae</taxon>
        <taxon>Streptophyta</taxon>
        <taxon>Embryophyta</taxon>
        <taxon>Tracheophyta</taxon>
        <taxon>Spermatophyta</taxon>
        <taxon>Magnoliopsida</taxon>
        <taxon>eudicotyledons</taxon>
        <taxon>Gunneridae</taxon>
        <taxon>Pentapetalae</taxon>
        <taxon>asterids</taxon>
        <taxon>campanulids</taxon>
        <taxon>Asterales</taxon>
        <taxon>Asteraceae</taxon>
        <taxon>Asteroideae</taxon>
        <taxon>Anthemideae</taxon>
        <taxon>Anthemidinae</taxon>
        <taxon>Tanacetum</taxon>
    </lineage>
</organism>
<dbReference type="InterPro" id="IPR008949">
    <property type="entry name" value="Isoprenoid_synthase_dom_sf"/>
</dbReference>
<dbReference type="GO" id="GO:0051996">
    <property type="term" value="F:squalene synthase [NAD(P)H] activity"/>
    <property type="evidence" value="ECO:0007669"/>
    <property type="project" value="InterPro"/>
</dbReference>
<dbReference type="Gene3D" id="1.10.600.10">
    <property type="entry name" value="Farnesyl Diphosphate Synthase"/>
    <property type="match status" value="1"/>
</dbReference>
<dbReference type="SUPFAM" id="SSF48576">
    <property type="entry name" value="Terpenoid synthases"/>
    <property type="match status" value="1"/>
</dbReference>
<reference evidence="1" key="1">
    <citation type="journal article" date="2019" name="Sci. Rep.">
        <title>Draft genome of Tanacetum cinerariifolium, the natural source of mosquito coil.</title>
        <authorList>
            <person name="Yamashiro T."/>
            <person name="Shiraishi A."/>
            <person name="Satake H."/>
            <person name="Nakayama K."/>
        </authorList>
    </citation>
    <scope>NUCLEOTIDE SEQUENCE</scope>
</reference>
<evidence type="ECO:0000313" key="1">
    <source>
        <dbReference type="EMBL" id="GEW91747.1"/>
    </source>
</evidence>
<name>A0A699GZK8_TANCI</name>